<feature type="transmembrane region" description="Helical" evidence="6">
    <location>
        <begin position="262"/>
        <end position="279"/>
    </location>
</feature>
<proteinExistence type="predicted"/>
<dbReference type="InterPro" id="IPR036259">
    <property type="entry name" value="MFS_trans_sf"/>
</dbReference>
<feature type="transmembrane region" description="Helical" evidence="6">
    <location>
        <begin position="330"/>
        <end position="347"/>
    </location>
</feature>
<dbReference type="Pfam" id="PF07690">
    <property type="entry name" value="MFS_1"/>
    <property type="match status" value="1"/>
</dbReference>
<keyword evidence="2" id="KW-0813">Transport</keyword>
<evidence type="ECO:0000259" key="7">
    <source>
        <dbReference type="PROSITE" id="PS50850"/>
    </source>
</evidence>
<dbReference type="InterPro" id="IPR011701">
    <property type="entry name" value="MFS"/>
</dbReference>
<dbReference type="EMBL" id="AP024444">
    <property type="protein sequence ID" value="BCS19627.1"/>
    <property type="molecule type" value="Genomic_DNA"/>
</dbReference>
<dbReference type="RefSeq" id="XP_041551821.1">
    <property type="nucleotide sequence ID" value="XM_041698658.1"/>
</dbReference>
<feature type="transmembrane region" description="Helical" evidence="6">
    <location>
        <begin position="189"/>
        <end position="209"/>
    </location>
</feature>
<evidence type="ECO:0000256" key="4">
    <source>
        <dbReference type="ARBA" id="ARBA00022989"/>
    </source>
</evidence>
<feature type="transmembrane region" description="Helical" evidence="6">
    <location>
        <begin position="29"/>
        <end position="52"/>
    </location>
</feature>
<dbReference type="InterPro" id="IPR020846">
    <property type="entry name" value="MFS_dom"/>
</dbReference>
<protein>
    <recommendedName>
        <fullName evidence="7">Major facilitator superfamily (MFS) profile domain-containing protein</fullName>
    </recommendedName>
</protein>
<evidence type="ECO:0000256" key="2">
    <source>
        <dbReference type="ARBA" id="ARBA00022448"/>
    </source>
</evidence>
<dbReference type="SUPFAM" id="SSF103473">
    <property type="entry name" value="MFS general substrate transporter"/>
    <property type="match status" value="1"/>
</dbReference>
<evidence type="ECO:0000256" key="1">
    <source>
        <dbReference type="ARBA" id="ARBA00004141"/>
    </source>
</evidence>
<keyword evidence="5 6" id="KW-0472">Membrane</keyword>
<dbReference type="InterPro" id="IPR050930">
    <property type="entry name" value="MFS_Vesicular_Transporter"/>
</dbReference>
<dbReference type="Gene3D" id="1.20.1250.20">
    <property type="entry name" value="MFS general substrate transporter like domains"/>
    <property type="match status" value="2"/>
</dbReference>
<comment type="subcellular location">
    <subcellularLocation>
        <location evidence="1">Membrane</location>
        <topology evidence="1">Multi-pass membrane protein</topology>
    </subcellularLocation>
</comment>
<dbReference type="OrthoDB" id="5086884at2759"/>
<dbReference type="PANTHER" id="PTHR23506">
    <property type="entry name" value="GH10249P"/>
    <property type="match status" value="1"/>
</dbReference>
<reference evidence="8" key="2">
    <citation type="submission" date="2021-02" db="EMBL/GenBank/DDBJ databases">
        <title>Aspergillus puulaauensis MK2 genome sequence.</title>
        <authorList>
            <person name="Futagami T."/>
            <person name="Mori K."/>
            <person name="Kadooka C."/>
            <person name="Tanaka T."/>
        </authorList>
    </citation>
    <scope>NUCLEOTIDE SEQUENCE</scope>
    <source>
        <strain evidence="8">MK2</strain>
    </source>
</reference>
<dbReference type="AlphaFoldDB" id="A0A7R7XDW5"/>
<dbReference type="PANTHER" id="PTHR23506:SF35">
    <property type="entry name" value="MAJOR FACILITATOR SUPERFAMILY (MFS) PROFILE DOMAIN-CONTAINING PROTEIN-RELATED"/>
    <property type="match status" value="1"/>
</dbReference>
<name>A0A7R7XDW5_9EURO</name>
<sequence length="470" mass="50468">MPPADSMFLGRAKGSDAPWGHRWRSSDGFIISTMGLAMFTDELLFAFMIPLLPTILEDRIGLDPSLTQRYTSIFLTEGAFVSIVSSPFIGELADAVSSKKMLLLTLLVLTLITTACLSLTPHLLWLFIGRFFQSITSNALWVVGMATMVENLGSEHMGKIGGLVSTLQAAGTTAGPFLAGLLFAVGGYWSAWAAAAAFLLVDIVMRLLMVEKSDSPSAIDGVRDPLLQDDTSTVDSDQSDDSVSSDLRGWRFHAYMFRQSRFAAGIFCAYIFAVMMGSLESTISVHVRIAFEWKASHVGMLLAMIQGPGILLASSVGWMKDRIGSRFPTAVGFLGIAPLITVLGVPGDRLFPWVEDAPWVKSVFMVCIAMIGCLLSLLSGTGTVETADTINAIEEHEPGKFGPCGGYSRPLAVINMTWMAGLMTGPVLGGFLAETFGYFALHCCLGVVSFIAGCVALLFLRSVPYASTGQ</sequence>
<feature type="transmembrane region" description="Helical" evidence="6">
    <location>
        <begin position="102"/>
        <end position="125"/>
    </location>
</feature>
<dbReference type="GO" id="GO:0016020">
    <property type="term" value="C:membrane"/>
    <property type="evidence" value="ECO:0007669"/>
    <property type="project" value="UniProtKB-SubCell"/>
</dbReference>
<feature type="transmembrane region" description="Helical" evidence="6">
    <location>
        <begin position="411"/>
        <end position="433"/>
    </location>
</feature>
<gene>
    <name evidence="8" type="ORF">APUU_20059S</name>
</gene>
<evidence type="ECO:0000313" key="8">
    <source>
        <dbReference type="EMBL" id="BCS19627.1"/>
    </source>
</evidence>
<dbReference type="GO" id="GO:0022857">
    <property type="term" value="F:transmembrane transporter activity"/>
    <property type="evidence" value="ECO:0007669"/>
    <property type="project" value="InterPro"/>
</dbReference>
<evidence type="ECO:0000256" key="5">
    <source>
        <dbReference type="ARBA" id="ARBA00023136"/>
    </source>
</evidence>
<organism evidence="8 9">
    <name type="scientific">Aspergillus puulaauensis</name>
    <dbReference type="NCBI Taxonomy" id="1220207"/>
    <lineage>
        <taxon>Eukaryota</taxon>
        <taxon>Fungi</taxon>
        <taxon>Dikarya</taxon>
        <taxon>Ascomycota</taxon>
        <taxon>Pezizomycotina</taxon>
        <taxon>Eurotiomycetes</taxon>
        <taxon>Eurotiomycetidae</taxon>
        <taxon>Eurotiales</taxon>
        <taxon>Aspergillaceae</taxon>
        <taxon>Aspergillus</taxon>
    </lineage>
</organism>
<accession>A0A7R7XDW5</accession>
<reference evidence="8" key="1">
    <citation type="submission" date="2021-01" db="EMBL/GenBank/DDBJ databases">
        <authorList>
            <consortium name="Aspergillus puulaauensis MK2 genome sequencing consortium"/>
            <person name="Kazuki M."/>
            <person name="Futagami T."/>
        </authorList>
    </citation>
    <scope>NUCLEOTIDE SEQUENCE</scope>
    <source>
        <strain evidence="8">MK2</strain>
    </source>
</reference>
<evidence type="ECO:0000256" key="3">
    <source>
        <dbReference type="ARBA" id="ARBA00022692"/>
    </source>
</evidence>
<evidence type="ECO:0000256" key="6">
    <source>
        <dbReference type="SAM" id="Phobius"/>
    </source>
</evidence>
<dbReference type="GeneID" id="64969632"/>
<keyword evidence="4 6" id="KW-1133">Transmembrane helix</keyword>
<dbReference type="Proteomes" id="UP000654913">
    <property type="component" value="Chromosome 2"/>
</dbReference>
<keyword evidence="3 6" id="KW-0812">Transmembrane</keyword>
<dbReference type="PROSITE" id="PS50850">
    <property type="entry name" value="MFS"/>
    <property type="match status" value="1"/>
</dbReference>
<feature type="transmembrane region" description="Helical" evidence="6">
    <location>
        <begin position="299"/>
        <end position="318"/>
    </location>
</feature>
<feature type="transmembrane region" description="Helical" evidence="6">
    <location>
        <begin position="439"/>
        <end position="460"/>
    </location>
</feature>
<feature type="domain" description="Major facilitator superfamily (MFS) profile" evidence="7">
    <location>
        <begin position="30"/>
        <end position="464"/>
    </location>
</feature>
<dbReference type="KEGG" id="apuu:APUU_20059S"/>
<feature type="transmembrane region" description="Helical" evidence="6">
    <location>
        <begin position="359"/>
        <end position="378"/>
    </location>
</feature>
<evidence type="ECO:0000313" key="9">
    <source>
        <dbReference type="Proteomes" id="UP000654913"/>
    </source>
</evidence>
<keyword evidence="9" id="KW-1185">Reference proteome</keyword>